<reference evidence="4 5" key="1">
    <citation type="submission" date="2020-08" db="EMBL/GenBank/DDBJ databases">
        <title>Genome public.</title>
        <authorList>
            <person name="Liu C."/>
            <person name="Sun Q."/>
        </authorList>
    </citation>
    <scope>NUCLEOTIDE SEQUENCE [LARGE SCALE GENOMIC DNA]</scope>
    <source>
        <strain evidence="4 5">NSJ-56</strain>
    </source>
</reference>
<dbReference type="InterPro" id="IPR005255">
    <property type="entry name" value="PdxA_fam"/>
</dbReference>
<evidence type="ECO:0000313" key="5">
    <source>
        <dbReference type="Proteomes" id="UP000646484"/>
    </source>
</evidence>
<dbReference type="PANTHER" id="PTHR30004">
    <property type="entry name" value="4-HYDROXYTHREONINE-4-PHOSPHATE DEHYDROGENASE"/>
    <property type="match status" value="1"/>
</dbReference>
<gene>
    <name evidence="4" type="ORF">H8S64_12045</name>
</gene>
<organism evidence="4 5">
    <name type="scientific">Butyricimonas hominis</name>
    <dbReference type="NCBI Taxonomy" id="2763032"/>
    <lineage>
        <taxon>Bacteria</taxon>
        <taxon>Pseudomonadati</taxon>
        <taxon>Bacteroidota</taxon>
        <taxon>Bacteroidia</taxon>
        <taxon>Bacteroidales</taxon>
        <taxon>Odoribacteraceae</taxon>
        <taxon>Butyricimonas</taxon>
    </lineage>
</organism>
<keyword evidence="5" id="KW-1185">Reference proteome</keyword>
<keyword evidence="3" id="KW-0520">NAD</keyword>
<name>A0ABR7D1V5_9BACT</name>
<dbReference type="SUPFAM" id="SSF53659">
    <property type="entry name" value="Isocitrate/Isopropylmalate dehydrogenase-like"/>
    <property type="match status" value="1"/>
</dbReference>
<dbReference type="Proteomes" id="UP000646484">
    <property type="component" value="Unassembled WGS sequence"/>
</dbReference>
<evidence type="ECO:0000256" key="1">
    <source>
        <dbReference type="ARBA" id="ARBA00022723"/>
    </source>
</evidence>
<dbReference type="EMBL" id="JACOOH010000005">
    <property type="protein sequence ID" value="MBC5621829.1"/>
    <property type="molecule type" value="Genomic_DNA"/>
</dbReference>
<dbReference type="RefSeq" id="WP_186976269.1">
    <property type="nucleotide sequence ID" value="NZ_JACOOH010000005.1"/>
</dbReference>
<keyword evidence="1" id="KW-0479">Metal-binding</keyword>
<evidence type="ECO:0000256" key="2">
    <source>
        <dbReference type="ARBA" id="ARBA00023002"/>
    </source>
</evidence>
<sequence length="366" mass="41047">MENRLNVGITHGDVNGISYELIIKLLAENRICELCVPILYGSPKVAAYYRKVLNVENFNLNTIREPREANGKRSNIINCVDDNVKVDLGKETPDSDQASMIALKYALDQLERNEIDVLTLAPQGPESFLKEEANSLAEYLSKRYNTSEAMSLFVSEKMKMGFVTEYSKLRDVPHQITRKNILKKLMLLDDTLRIDFTISKPKIAVLGLNPQVNCGQNGDEEVNIIVPAIEQARQEGIMAIGPFSADRFFSEKMYEKFDAVLAMYYDQGVAAFKAIDEESAACYVAGLPVICSTSLTEPGYDIVGQNIGDEQGMRNALYLAMDVFVHREQNIELQKNPLPHYDIASNSNESDLNVEQIEGVRVELDD</sequence>
<evidence type="ECO:0000256" key="3">
    <source>
        <dbReference type="ARBA" id="ARBA00023027"/>
    </source>
</evidence>
<keyword evidence="2" id="KW-0560">Oxidoreductase</keyword>
<comment type="caution">
    <text evidence="4">The sequence shown here is derived from an EMBL/GenBank/DDBJ whole genome shotgun (WGS) entry which is preliminary data.</text>
</comment>
<proteinExistence type="predicted"/>
<evidence type="ECO:0000313" key="4">
    <source>
        <dbReference type="EMBL" id="MBC5621829.1"/>
    </source>
</evidence>
<accession>A0ABR7D1V5</accession>
<protein>
    <submittedName>
        <fullName evidence="4">4-hydroxythreonine-4-phosphate dehydrogenase PdxA</fullName>
    </submittedName>
</protein>
<dbReference type="Gene3D" id="3.40.718.10">
    <property type="entry name" value="Isopropylmalate Dehydrogenase"/>
    <property type="match status" value="1"/>
</dbReference>
<dbReference type="PANTHER" id="PTHR30004:SF6">
    <property type="entry name" value="D-THREONATE 4-PHOSPHATE DEHYDROGENASE"/>
    <property type="match status" value="1"/>
</dbReference>
<dbReference type="Pfam" id="PF04166">
    <property type="entry name" value="PdxA"/>
    <property type="match status" value="1"/>
</dbReference>